<dbReference type="PROSITE" id="PS50932">
    <property type="entry name" value="HTH_LACI_2"/>
    <property type="match status" value="1"/>
</dbReference>
<reference evidence="6" key="1">
    <citation type="submission" date="2017-03" db="EMBL/GenBank/DDBJ databases">
        <authorList>
            <person name="Monnet C."/>
        </authorList>
    </citation>
    <scope>NUCLEOTIDE SEQUENCE [LARGE SCALE GENOMIC DNA]</scope>
    <source>
        <strain evidence="6">P10</strain>
    </source>
</reference>
<gene>
    <name evidence="5" type="ORF">BANT10_01807</name>
</gene>
<evidence type="ECO:0000256" key="2">
    <source>
        <dbReference type="ARBA" id="ARBA00023125"/>
    </source>
</evidence>
<dbReference type="PANTHER" id="PTHR30146:SF153">
    <property type="entry name" value="LACTOSE OPERON REPRESSOR"/>
    <property type="match status" value="1"/>
</dbReference>
<accession>A0A2H1J9Q2</accession>
<dbReference type="PROSITE" id="PS00356">
    <property type="entry name" value="HTH_LACI_1"/>
    <property type="match status" value="1"/>
</dbReference>
<dbReference type="RefSeq" id="WP_233429371.1">
    <property type="nucleotide sequence ID" value="NZ_FXZE01000006.1"/>
</dbReference>
<keyword evidence="3" id="KW-0804">Transcription</keyword>
<organism evidence="5 6">
    <name type="scientific">Brevibacterium antiquum</name>
    <dbReference type="NCBI Taxonomy" id="234835"/>
    <lineage>
        <taxon>Bacteria</taxon>
        <taxon>Bacillati</taxon>
        <taxon>Actinomycetota</taxon>
        <taxon>Actinomycetes</taxon>
        <taxon>Micrococcales</taxon>
        <taxon>Brevibacteriaceae</taxon>
        <taxon>Brevibacterium</taxon>
    </lineage>
</organism>
<dbReference type="PANTHER" id="PTHR30146">
    <property type="entry name" value="LACI-RELATED TRANSCRIPTIONAL REPRESSOR"/>
    <property type="match status" value="1"/>
</dbReference>
<dbReference type="CDD" id="cd01392">
    <property type="entry name" value="HTH_LacI"/>
    <property type="match status" value="1"/>
</dbReference>
<keyword evidence="1" id="KW-0805">Transcription regulation</keyword>
<protein>
    <submittedName>
        <fullName evidence="5">Transcriptional regulator, LacI family</fullName>
    </submittedName>
</protein>
<dbReference type="InterPro" id="IPR028082">
    <property type="entry name" value="Peripla_BP_I"/>
</dbReference>
<dbReference type="SUPFAM" id="SSF47413">
    <property type="entry name" value="lambda repressor-like DNA-binding domains"/>
    <property type="match status" value="1"/>
</dbReference>
<dbReference type="InterPro" id="IPR000843">
    <property type="entry name" value="HTH_LacI"/>
</dbReference>
<dbReference type="Gene3D" id="1.10.260.40">
    <property type="entry name" value="lambda repressor-like DNA-binding domains"/>
    <property type="match status" value="1"/>
</dbReference>
<dbReference type="InterPro" id="IPR046335">
    <property type="entry name" value="LacI/GalR-like_sensor"/>
</dbReference>
<dbReference type="EMBL" id="FXZE01000006">
    <property type="protein sequence ID" value="SMX84210.1"/>
    <property type="molecule type" value="Genomic_DNA"/>
</dbReference>
<dbReference type="Proteomes" id="UP000234342">
    <property type="component" value="Unassembled WGS sequence"/>
</dbReference>
<name>A0A2H1J9Q2_9MICO</name>
<dbReference type="GO" id="GO:0000976">
    <property type="term" value="F:transcription cis-regulatory region binding"/>
    <property type="evidence" value="ECO:0007669"/>
    <property type="project" value="TreeGrafter"/>
</dbReference>
<dbReference type="InterPro" id="IPR010982">
    <property type="entry name" value="Lambda_DNA-bd_dom_sf"/>
</dbReference>
<dbReference type="Pfam" id="PF00356">
    <property type="entry name" value="LacI"/>
    <property type="match status" value="1"/>
</dbReference>
<dbReference type="AlphaFoldDB" id="A0A2H1J9Q2"/>
<dbReference type="GO" id="GO:0003700">
    <property type="term" value="F:DNA-binding transcription factor activity"/>
    <property type="evidence" value="ECO:0007669"/>
    <property type="project" value="TreeGrafter"/>
</dbReference>
<proteinExistence type="predicted"/>
<evidence type="ECO:0000313" key="6">
    <source>
        <dbReference type="Proteomes" id="UP000234342"/>
    </source>
</evidence>
<evidence type="ECO:0000256" key="1">
    <source>
        <dbReference type="ARBA" id="ARBA00023015"/>
    </source>
</evidence>
<evidence type="ECO:0000256" key="3">
    <source>
        <dbReference type="ARBA" id="ARBA00023163"/>
    </source>
</evidence>
<dbReference type="SMART" id="SM00354">
    <property type="entry name" value="HTH_LACI"/>
    <property type="match status" value="1"/>
</dbReference>
<feature type="domain" description="HTH lacI-type" evidence="4">
    <location>
        <begin position="41"/>
        <end position="99"/>
    </location>
</feature>
<evidence type="ECO:0000259" key="4">
    <source>
        <dbReference type="PROSITE" id="PS50932"/>
    </source>
</evidence>
<sequence>MLTLTLTLTLTPLTTGTGTAVTIAEVVVGKSGPDRLHGMKVKLDDVAARAGVSLATVSRVLGRRGAVAEETRARVLDAMDSLGYSRSTLLHEAPRRLVAVSAPGNPEYWQVQVCTRVATELQDHGLLITRPPVETEVAPLQVAVDAGAVALVTPTLTSLHTDIPCIRVDEQSAVETDDASGDIIAARLDLGGGMTTAFEHLQAIGHRRIGLICNDSGELAVQLIRRFRAEHPSRNFGIRLDDWIAQVPKSFSGGSRAVLDLKDATCTAVIVQSALQLHGALHGLRNRHLQVPRDMSIVGFGDSPTMKFTGPPATVLGIDVEGLSQALVTATLSTLKISGEDLQSVPPVFRPRLLARASTTAARQ</sequence>
<evidence type="ECO:0000313" key="5">
    <source>
        <dbReference type="EMBL" id="SMX84210.1"/>
    </source>
</evidence>
<dbReference type="Pfam" id="PF13377">
    <property type="entry name" value="Peripla_BP_3"/>
    <property type="match status" value="1"/>
</dbReference>
<dbReference type="Gene3D" id="3.40.50.2300">
    <property type="match status" value="2"/>
</dbReference>
<dbReference type="SUPFAM" id="SSF53822">
    <property type="entry name" value="Periplasmic binding protein-like I"/>
    <property type="match status" value="1"/>
</dbReference>
<keyword evidence="6" id="KW-1185">Reference proteome</keyword>
<keyword evidence="2" id="KW-0238">DNA-binding</keyword>